<gene>
    <name evidence="4" type="ORF">GCM10007320_28330</name>
</gene>
<dbReference type="SMART" id="SM00342">
    <property type="entry name" value="HTH_ARAC"/>
    <property type="match status" value="1"/>
</dbReference>
<dbReference type="PANTHER" id="PTHR43436">
    <property type="entry name" value="ARAC-FAMILY TRANSCRIPTIONAL REGULATOR"/>
    <property type="match status" value="1"/>
</dbReference>
<sequence>MTTAATTQALARSPDRLADCYAFLMPDLPSPARTGGDPLRRAACLAELARWAEAFAPHDGVHATPIPKLRLIRASAPSALTHVMYEPAVCLLAQGRKQLQVGDGLVEYDPAHHVVAAHHIPVAGQIVEASPRRPYLCIWIDLDPALLASLLAERGTAKGERHRDGNVPRGIYAAYTGDQLLDAVLRLCRLLDTPQHIPHLAPLVHREIMYWLLAADDGWKLAQLVTPGTQSQRIGLAIDWLRRHYREPLDMDDVARAGHMSRSSLNAHFRAVTRMSPLQYQKQLRLLEARRLLVTQACSAEHAAREVGYQSASQFNREYTRAFGNSPLRDARLLRAA</sequence>
<organism evidence="4 5">
    <name type="scientific">Pseudorhodoferax aquiterrae</name>
    <dbReference type="NCBI Taxonomy" id="747304"/>
    <lineage>
        <taxon>Bacteria</taxon>
        <taxon>Pseudomonadati</taxon>
        <taxon>Pseudomonadota</taxon>
        <taxon>Betaproteobacteria</taxon>
        <taxon>Burkholderiales</taxon>
        <taxon>Comamonadaceae</taxon>
    </lineage>
</organism>
<dbReference type="EMBL" id="BMYK01000007">
    <property type="protein sequence ID" value="GHC84149.1"/>
    <property type="molecule type" value="Genomic_DNA"/>
</dbReference>
<dbReference type="SUPFAM" id="SSF46689">
    <property type="entry name" value="Homeodomain-like"/>
    <property type="match status" value="2"/>
</dbReference>
<dbReference type="InterPro" id="IPR018060">
    <property type="entry name" value="HTH_AraC"/>
</dbReference>
<dbReference type="PANTHER" id="PTHR43436:SF1">
    <property type="entry name" value="TRANSCRIPTIONAL REGULATORY PROTEIN"/>
    <property type="match status" value="1"/>
</dbReference>
<feature type="domain" description="HTH araC/xylS-type" evidence="3">
    <location>
        <begin position="235"/>
        <end position="333"/>
    </location>
</feature>
<evidence type="ECO:0000313" key="5">
    <source>
        <dbReference type="Proteomes" id="UP000626210"/>
    </source>
</evidence>
<evidence type="ECO:0000256" key="2">
    <source>
        <dbReference type="ARBA" id="ARBA00023163"/>
    </source>
</evidence>
<evidence type="ECO:0000256" key="1">
    <source>
        <dbReference type="ARBA" id="ARBA00023015"/>
    </source>
</evidence>
<keyword evidence="5" id="KW-1185">Reference proteome</keyword>
<proteinExistence type="predicted"/>
<accession>A0ABQ3G260</accession>
<dbReference type="Pfam" id="PF12833">
    <property type="entry name" value="HTH_18"/>
    <property type="match status" value="1"/>
</dbReference>
<evidence type="ECO:0000313" key="4">
    <source>
        <dbReference type="EMBL" id="GHC84149.1"/>
    </source>
</evidence>
<protein>
    <submittedName>
        <fullName evidence="4">AraC family transcriptional regulator</fullName>
    </submittedName>
</protein>
<dbReference type="InterPro" id="IPR009057">
    <property type="entry name" value="Homeodomain-like_sf"/>
</dbReference>
<comment type="caution">
    <text evidence="4">The sequence shown here is derived from an EMBL/GenBank/DDBJ whole genome shotgun (WGS) entry which is preliminary data.</text>
</comment>
<dbReference type="Proteomes" id="UP000626210">
    <property type="component" value="Unassembled WGS sequence"/>
</dbReference>
<dbReference type="PROSITE" id="PS01124">
    <property type="entry name" value="HTH_ARAC_FAMILY_2"/>
    <property type="match status" value="1"/>
</dbReference>
<name>A0ABQ3G260_9BURK</name>
<reference evidence="5" key="1">
    <citation type="journal article" date="2019" name="Int. J. Syst. Evol. Microbiol.">
        <title>The Global Catalogue of Microorganisms (GCM) 10K type strain sequencing project: providing services to taxonomists for standard genome sequencing and annotation.</title>
        <authorList>
            <consortium name="The Broad Institute Genomics Platform"/>
            <consortium name="The Broad Institute Genome Sequencing Center for Infectious Disease"/>
            <person name="Wu L."/>
            <person name="Ma J."/>
        </authorList>
    </citation>
    <scope>NUCLEOTIDE SEQUENCE [LARGE SCALE GENOMIC DNA]</scope>
    <source>
        <strain evidence="5">KCTC 23314</strain>
    </source>
</reference>
<dbReference type="RefSeq" id="WP_229882844.1">
    <property type="nucleotide sequence ID" value="NZ_BMYK01000007.1"/>
</dbReference>
<dbReference type="InterPro" id="IPR009594">
    <property type="entry name" value="Tscrpt_reg_HTH_AraC_N"/>
</dbReference>
<keyword evidence="2" id="KW-0804">Transcription</keyword>
<evidence type="ECO:0000259" key="3">
    <source>
        <dbReference type="PROSITE" id="PS01124"/>
    </source>
</evidence>
<dbReference type="Gene3D" id="1.10.10.60">
    <property type="entry name" value="Homeodomain-like"/>
    <property type="match status" value="1"/>
</dbReference>
<keyword evidence="1" id="KW-0805">Transcription regulation</keyword>
<dbReference type="Pfam" id="PF06719">
    <property type="entry name" value="AraC_N"/>
    <property type="match status" value="1"/>
</dbReference>